<dbReference type="EMBL" id="JAPDGR010000935">
    <property type="protein sequence ID" value="KAJ2986517.1"/>
    <property type="molecule type" value="Genomic_DNA"/>
</dbReference>
<dbReference type="Proteomes" id="UP001143856">
    <property type="component" value="Unassembled WGS sequence"/>
</dbReference>
<gene>
    <name evidence="1" type="ORF">NUW58_g4989</name>
</gene>
<proteinExistence type="predicted"/>
<keyword evidence="2" id="KW-1185">Reference proteome</keyword>
<accession>A0ACC1P500</accession>
<protein>
    <submittedName>
        <fullName evidence="1">Uncharacterized protein</fullName>
    </submittedName>
</protein>
<comment type="caution">
    <text evidence="1">The sequence shown here is derived from an EMBL/GenBank/DDBJ whole genome shotgun (WGS) entry which is preliminary data.</text>
</comment>
<evidence type="ECO:0000313" key="2">
    <source>
        <dbReference type="Proteomes" id="UP001143856"/>
    </source>
</evidence>
<evidence type="ECO:0000313" key="1">
    <source>
        <dbReference type="EMBL" id="KAJ2986517.1"/>
    </source>
</evidence>
<organism evidence="1 2">
    <name type="scientific">Xylaria curta</name>
    <dbReference type="NCBI Taxonomy" id="42375"/>
    <lineage>
        <taxon>Eukaryota</taxon>
        <taxon>Fungi</taxon>
        <taxon>Dikarya</taxon>
        <taxon>Ascomycota</taxon>
        <taxon>Pezizomycotina</taxon>
        <taxon>Sordariomycetes</taxon>
        <taxon>Xylariomycetidae</taxon>
        <taxon>Xylariales</taxon>
        <taxon>Xylariaceae</taxon>
        <taxon>Xylaria</taxon>
    </lineage>
</organism>
<reference evidence="1" key="1">
    <citation type="submission" date="2022-10" db="EMBL/GenBank/DDBJ databases">
        <title>Genome Sequence of Xylaria curta.</title>
        <authorList>
            <person name="Buettner E."/>
        </authorList>
    </citation>
    <scope>NUCLEOTIDE SEQUENCE</scope>
    <source>
        <strain evidence="1">Babe10</strain>
    </source>
</reference>
<name>A0ACC1P500_9PEZI</name>
<sequence length="572" mass="61103">MKIRRQAAGEEGVCPEAPTETSRLLGSRVFAASEHPAASVASDYDEEASLRDPRSAEVSPECLDRGAVLRIVLVLLIAVFIFHADHSLVLATHPSIGSEFNALEWSSWLFTSFGLAGAATQAVFGKLSDIYGRKPIILLSYAGFAIGCLIVAVGQSMLAVILGRVLSGSVGAGMTVLVSITISDLVPVRESGAWRAYVNVAATTGRSLGGPIGGWLADAVGWRWSFGCQIPMLMVAIFLCWITVPSNLGRQPYQSLSDKERPGTFEKLGRIDVLGSLLLALFVLLLLLPLELGGEQVSWSHPLIPGLFAAAATSLVLFVIVEKQWAEEPILDLGLFKQRDVVLGFLIMACQAAAQVGVVFCIPLYFQVTQKASNSEAGLHLFPSVIGSAFGGIFSGYLIKKTGKYKWLIYGSTILGTLSYSLMLVRWRGETNWLESFYILPGGLGMGIGHSVLFVSTQASADPDHASAAVSTLLLSNAIGIIVGVACLSATMKEVLQRSLEAKLRDLGLDVATRLDIISKAASSVEYTYNAKGKVGETIVASYVDGLSFYLGAGYERAKIGGLIRYPTLLSK</sequence>